<evidence type="ECO:0000313" key="2">
    <source>
        <dbReference type="Proteomes" id="UP000466681"/>
    </source>
</evidence>
<evidence type="ECO:0008006" key="3">
    <source>
        <dbReference type="Google" id="ProtNLM"/>
    </source>
</evidence>
<proteinExistence type="predicted"/>
<name>A0AAD1H5Y5_9MYCO</name>
<dbReference type="InterPro" id="IPR048000">
    <property type="entry name" value="TnsA-like"/>
</dbReference>
<keyword evidence="2" id="KW-1185">Reference proteome</keyword>
<gene>
    <name evidence="1" type="ORF">MMOR_01510</name>
</gene>
<sequence>MSAPDCLGSEATVAGRPWVGESLAEGWIRDRAVEVDAESATIDLRPSKGEIERSSVAGVSQAALLTARPWRTFRWYEGQRHYSGSYWAATEANHVIYESRLELSALVMADFDRAVCKIVAQPFLLQAVVNGHRRRHIPDYLLRTTTGLVVVDVVRARRLAEDPAAGELCAWTHEVIGSTGWEYRVYSEPPTVLMRNVGFLSGYRRSRYISRDALREIIFRRRAMVGLRIDDALRAIGRAGPGPLMRSALLHTLWNQEFSVDLQGPLRSSTVLGAPR</sequence>
<protein>
    <recommendedName>
        <fullName evidence="3">TnsA-like heteromeric transposase endonuclease subunit</fullName>
    </recommendedName>
</protein>
<dbReference type="EMBL" id="AP022560">
    <property type="protein sequence ID" value="BBW99214.1"/>
    <property type="molecule type" value="Genomic_DNA"/>
</dbReference>
<organism evidence="1 2">
    <name type="scientific">Mycolicibacterium moriokaense</name>
    <dbReference type="NCBI Taxonomy" id="39691"/>
    <lineage>
        <taxon>Bacteria</taxon>
        <taxon>Bacillati</taxon>
        <taxon>Actinomycetota</taxon>
        <taxon>Actinomycetes</taxon>
        <taxon>Mycobacteriales</taxon>
        <taxon>Mycobacteriaceae</taxon>
        <taxon>Mycolicibacterium</taxon>
    </lineage>
</organism>
<dbReference type="Proteomes" id="UP000466681">
    <property type="component" value="Chromosome"/>
</dbReference>
<reference evidence="1 2" key="1">
    <citation type="journal article" date="2019" name="Emerg. Microbes Infect.">
        <title>Comprehensive subspecies identification of 175 nontuberculous mycobacteria species based on 7547 genomic profiles.</title>
        <authorList>
            <person name="Matsumoto Y."/>
            <person name="Kinjo T."/>
            <person name="Motooka D."/>
            <person name="Nabeya D."/>
            <person name="Jung N."/>
            <person name="Uechi K."/>
            <person name="Horii T."/>
            <person name="Iida T."/>
            <person name="Fujita J."/>
            <person name="Nakamura S."/>
        </authorList>
    </citation>
    <scope>NUCLEOTIDE SEQUENCE [LARGE SCALE GENOMIC DNA]</scope>
    <source>
        <strain evidence="1 2">JCM 6375</strain>
    </source>
</reference>
<evidence type="ECO:0000313" key="1">
    <source>
        <dbReference type="EMBL" id="BBW99214.1"/>
    </source>
</evidence>
<dbReference type="AlphaFoldDB" id="A0AAD1H5Y5"/>
<dbReference type="NCBIfam" id="NF033179">
    <property type="entry name" value="TnsA_like_Actin"/>
    <property type="match status" value="1"/>
</dbReference>
<dbReference type="KEGG" id="mmor:MMOR_01510"/>
<accession>A0AAD1H5Y5</accession>